<dbReference type="AlphaFoldDB" id="X1LKN2"/>
<feature type="non-terminal residue" evidence="2">
    <location>
        <position position="1"/>
    </location>
</feature>
<evidence type="ECO:0000313" key="2">
    <source>
        <dbReference type="EMBL" id="GAI19932.1"/>
    </source>
</evidence>
<proteinExistence type="predicted"/>
<reference evidence="2" key="1">
    <citation type="journal article" date="2014" name="Front. Microbiol.">
        <title>High frequency of phylogenetically diverse reductive dehalogenase-homologous genes in deep subseafloor sedimentary metagenomes.</title>
        <authorList>
            <person name="Kawai M."/>
            <person name="Futagami T."/>
            <person name="Toyoda A."/>
            <person name="Takaki Y."/>
            <person name="Nishi S."/>
            <person name="Hori S."/>
            <person name="Arai W."/>
            <person name="Tsubouchi T."/>
            <person name="Morono Y."/>
            <person name="Uchiyama I."/>
            <person name="Ito T."/>
            <person name="Fujiyama A."/>
            <person name="Inagaki F."/>
            <person name="Takami H."/>
        </authorList>
    </citation>
    <scope>NUCLEOTIDE SEQUENCE</scope>
    <source>
        <strain evidence="2">Expedition CK06-06</strain>
    </source>
</reference>
<comment type="caution">
    <text evidence="2">The sequence shown here is derived from an EMBL/GenBank/DDBJ whole genome shotgun (WGS) entry which is preliminary data.</text>
</comment>
<dbReference type="PROSITE" id="PS51084">
    <property type="entry name" value="HIT_2"/>
    <property type="match status" value="1"/>
</dbReference>
<name>X1LKN2_9ZZZZ</name>
<dbReference type="Pfam" id="PF01230">
    <property type="entry name" value="HIT"/>
    <property type="match status" value="1"/>
</dbReference>
<dbReference type="InterPro" id="IPR036265">
    <property type="entry name" value="HIT-like_sf"/>
</dbReference>
<dbReference type="PANTHER" id="PTHR42997">
    <property type="entry name" value="HIT FAMILY HYDROLASE"/>
    <property type="match status" value="1"/>
</dbReference>
<protein>
    <recommendedName>
        <fullName evidence="1">HIT domain-containing protein</fullName>
    </recommendedName>
</protein>
<dbReference type="InterPro" id="IPR052908">
    <property type="entry name" value="AP-4-A_phosphorylase"/>
</dbReference>
<dbReference type="GO" id="GO:0003824">
    <property type="term" value="F:catalytic activity"/>
    <property type="evidence" value="ECO:0007669"/>
    <property type="project" value="InterPro"/>
</dbReference>
<dbReference type="InterPro" id="IPR011146">
    <property type="entry name" value="HIT-like"/>
</dbReference>
<accession>X1LKN2</accession>
<dbReference type="SUPFAM" id="SSF54197">
    <property type="entry name" value="HIT-like"/>
    <property type="match status" value="1"/>
</dbReference>
<feature type="domain" description="HIT" evidence="1">
    <location>
        <begin position="1"/>
        <end position="63"/>
    </location>
</feature>
<sequence>EELTDEELGEHFQIVSRGIKLLRQVFNPGGFNIGINMGKVAGAGIDEHVHTHIVPRWQGDTNFMPVIADVRVVPEALAETYKKLKGKL</sequence>
<organism evidence="2">
    <name type="scientific">marine sediment metagenome</name>
    <dbReference type="NCBI Taxonomy" id="412755"/>
    <lineage>
        <taxon>unclassified sequences</taxon>
        <taxon>metagenomes</taxon>
        <taxon>ecological metagenomes</taxon>
    </lineage>
</organism>
<evidence type="ECO:0000259" key="1">
    <source>
        <dbReference type="PROSITE" id="PS51084"/>
    </source>
</evidence>
<dbReference type="Gene3D" id="3.30.428.10">
    <property type="entry name" value="HIT-like"/>
    <property type="match status" value="1"/>
</dbReference>
<dbReference type="EMBL" id="BARV01015808">
    <property type="protein sequence ID" value="GAI19932.1"/>
    <property type="molecule type" value="Genomic_DNA"/>
</dbReference>
<dbReference type="PANTHER" id="PTHR42997:SF1">
    <property type="entry name" value="AP-4-A PHOSPHORYLASE"/>
    <property type="match status" value="1"/>
</dbReference>
<gene>
    <name evidence="2" type="ORF">S06H3_27272</name>
</gene>